<feature type="chain" id="PRO_5001782849" description="DUF4835 domain-containing protein" evidence="1">
    <location>
        <begin position="20"/>
        <end position="294"/>
    </location>
</feature>
<dbReference type="STRING" id="1197477.IA57_00430"/>
<dbReference type="RefSeq" id="WP_036117774.1">
    <property type="nucleotide sequence ID" value="NZ_BMET01000008.1"/>
</dbReference>
<dbReference type="InterPro" id="IPR032274">
    <property type="entry name" value="DUF4835"/>
</dbReference>
<reference evidence="2 3" key="1">
    <citation type="journal article" date="2014" name="Genome Announc.">
        <title>Draft Genome Sequence of the Algicidal Bacterium Mangrovimonas yunxiaonensis Strain LY01.</title>
        <authorList>
            <person name="Li Y."/>
            <person name="Zhu H."/>
            <person name="Li C."/>
            <person name="Zhang H."/>
            <person name="Chen Z."/>
            <person name="Zheng W."/>
            <person name="Xu H."/>
            <person name="Zheng T."/>
        </authorList>
    </citation>
    <scope>NUCLEOTIDE SEQUENCE [LARGE SCALE GENOMIC DNA]</scope>
    <source>
        <strain evidence="2 3">LY01</strain>
    </source>
</reference>
<evidence type="ECO:0000256" key="1">
    <source>
        <dbReference type="SAM" id="SignalP"/>
    </source>
</evidence>
<reference evidence="3" key="2">
    <citation type="submission" date="2014-07" db="EMBL/GenBank/DDBJ databases">
        <title>Genome sequence of Mangrovimonas yunxiaonensis.</title>
        <authorList>
            <person name="Li Y."/>
            <person name="Zheng T."/>
        </authorList>
    </citation>
    <scope>NUCLEOTIDE SEQUENCE [LARGE SCALE GENOMIC DNA]</scope>
    <source>
        <strain evidence="3">LY01</strain>
    </source>
</reference>
<proteinExistence type="predicted"/>
<dbReference type="Pfam" id="PF16119">
    <property type="entry name" value="DUF4835"/>
    <property type="match status" value="1"/>
</dbReference>
<gene>
    <name evidence="2" type="ORF">IA57_00430</name>
</gene>
<keyword evidence="3" id="KW-1185">Reference proteome</keyword>
<dbReference type="AlphaFoldDB" id="A0A084TN57"/>
<feature type="signal peptide" evidence="1">
    <location>
        <begin position="1"/>
        <end position="19"/>
    </location>
</feature>
<evidence type="ECO:0008006" key="4">
    <source>
        <dbReference type="Google" id="ProtNLM"/>
    </source>
</evidence>
<dbReference type="eggNOG" id="ENOG502Z7MQ">
    <property type="taxonomic scope" value="Bacteria"/>
</dbReference>
<dbReference type="Proteomes" id="UP000028521">
    <property type="component" value="Unassembled WGS sequence"/>
</dbReference>
<name>A0A084TN57_9FLAO</name>
<comment type="caution">
    <text evidence="2">The sequence shown here is derived from an EMBL/GenBank/DDBJ whole genome shotgun (WGS) entry which is preliminary data.</text>
</comment>
<accession>A0A084TN57</accession>
<dbReference type="OrthoDB" id="9773381at2"/>
<keyword evidence="1" id="KW-0732">Signal</keyword>
<evidence type="ECO:0000313" key="3">
    <source>
        <dbReference type="Proteomes" id="UP000028521"/>
    </source>
</evidence>
<organism evidence="2 3">
    <name type="scientific">Mangrovimonas yunxiaonensis</name>
    <dbReference type="NCBI Taxonomy" id="1197477"/>
    <lineage>
        <taxon>Bacteria</taxon>
        <taxon>Pseudomonadati</taxon>
        <taxon>Bacteroidota</taxon>
        <taxon>Flavobacteriia</taxon>
        <taxon>Flavobacteriales</taxon>
        <taxon>Flavobacteriaceae</taxon>
        <taxon>Mangrovimonas</taxon>
    </lineage>
</organism>
<protein>
    <recommendedName>
        <fullName evidence="4">DUF4835 domain-containing protein</fullName>
    </recommendedName>
</protein>
<dbReference type="EMBL" id="JPFK01000002">
    <property type="protein sequence ID" value="KFB02143.1"/>
    <property type="molecule type" value="Genomic_DNA"/>
</dbReference>
<sequence>MNRILIVLMLLSWSGFSQELNCNVVVNAQQTGNENLQIFKTLEKQLAEFVNNTKWTDKTFEAQEKISCGIFINITEYNNDVYKASIQVQSSRPVFGSTYSTPVYNINDKDFTFKYLEFQNLIFSPNQFQSNLVSVLAFHIYMILGVDADTFAPNGGDVYFKQAQTIANYSQQEGSKGWRLEDGLQSRYALIDNISASTYKEFREVMYAYHRKGLDEMHSNVKSGKSGLVNALNSFNALHARRPNSYLLRVFFDAKADEIEQIFTDGPSVEITELLSTLNKVAPMHSSKWRNITF</sequence>
<evidence type="ECO:0000313" key="2">
    <source>
        <dbReference type="EMBL" id="KFB02143.1"/>
    </source>
</evidence>